<proteinExistence type="inferred from homology"/>
<evidence type="ECO:0000313" key="9">
    <source>
        <dbReference type="EMBL" id="KAF0439348.1"/>
    </source>
</evidence>
<dbReference type="Gene3D" id="3.60.20.40">
    <property type="match status" value="1"/>
</dbReference>
<comment type="catalytic activity">
    <reaction evidence="1 8">
        <text>an S-substituted glutathione + H2O = an S-substituted L-cysteinylglycine + L-glutamate</text>
        <dbReference type="Rhea" id="RHEA:59468"/>
        <dbReference type="ChEBI" id="CHEBI:15377"/>
        <dbReference type="ChEBI" id="CHEBI:29985"/>
        <dbReference type="ChEBI" id="CHEBI:90779"/>
        <dbReference type="ChEBI" id="CHEBI:143103"/>
        <dbReference type="EC" id="3.4.19.13"/>
    </reaction>
</comment>
<comment type="caution">
    <text evidence="9">The sequence shown here is derived from an EMBL/GenBank/DDBJ whole genome shotgun (WGS) entry which is preliminary data.</text>
</comment>
<dbReference type="GO" id="GO:0000324">
    <property type="term" value="C:fungal-type vacuole"/>
    <property type="evidence" value="ECO:0007669"/>
    <property type="project" value="TreeGrafter"/>
</dbReference>
<comment type="pathway">
    <text evidence="3 8">Sulfur metabolism; glutathione metabolism.</text>
</comment>
<evidence type="ECO:0000256" key="5">
    <source>
        <dbReference type="ARBA" id="ARBA00047417"/>
    </source>
</evidence>
<dbReference type="EMBL" id="WTPW01001375">
    <property type="protein sequence ID" value="KAF0439348.1"/>
    <property type="molecule type" value="Genomic_DNA"/>
</dbReference>
<dbReference type="FunFam" id="3.60.20.40:FF:000001">
    <property type="entry name" value="Gamma-glutamyltranspeptidase 1"/>
    <property type="match status" value="1"/>
</dbReference>
<dbReference type="OrthoDB" id="1081007at2759"/>
<dbReference type="InterPro" id="IPR043138">
    <property type="entry name" value="GGT_lsub"/>
</dbReference>
<dbReference type="PANTHER" id="PTHR11686:SF9">
    <property type="entry name" value="RE13973P"/>
    <property type="match status" value="1"/>
</dbReference>
<comment type="function">
    <text evidence="8">Cleaves the gamma-glutamyl peptide bond of glutathione and glutathione conjugates.</text>
</comment>
<dbReference type="GO" id="GO:0005886">
    <property type="term" value="C:plasma membrane"/>
    <property type="evidence" value="ECO:0007669"/>
    <property type="project" value="TreeGrafter"/>
</dbReference>
<dbReference type="InterPro" id="IPR000101">
    <property type="entry name" value="GGT_peptidase"/>
</dbReference>
<evidence type="ECO:0000256" key="2">
    <source>
        <dbReference type="ARBA" id="ARBA00001089"/>
    </source>
</evidence>
<dbReference type="NCBIfam" id="TIGR00066">
    <property type="entry name" value="g_glut_trans"/>
    <property type="match status" value="1"/>
</dbReference>
<comment type="catalytic activity">
    <reaction evidence="2 8">
        <text>glutathione + H2O = L-cysteinylglycine + L-glutamate</text>
        <dbReference type="Rhea" id="RHEA:28807"/>
        <dbReference type="ChEBI" id="CHEBI:15377"/>
        <dbReference type="ChEBI" id="CHEBI:29985"/>
        <dbReference type="ChEBI" id="CHEBI:57925"/>
        <dbReference type="ChEBI" id="CHEBI:61694"/>
        <dbReference type="EC" id="3.4.19.13"/>
    </reaction>
</comment>
<evidence type="ECO:0000313" key="10">
    <source>
        <dbReference type="Proteomes" id="UP000439903"/>
    </source>
</evidence>
<feature type="binding site" evidence="7">
    <location>
        <begin position="387"/>
        <end position="389"/>
    </location>
    <ligand>
        <name>L-glutamate</name>
        <dbReference type="ChEBI" id="CHEBI:29985"/>
    </ligand>
</feature>
<dbReference type="SUPFAM" id="SSF56235">
    <property type="entry name" value="N-terminal nucleophile aminohydrolases (Ntn hydrolases)"/>
    <property type="match status" value="1"/>
</dbReference>
<evidence type="ECO:0000256" key="1">
    <source>
        <dbReference type="ARBA" id="ARBA00001049"/>
    </source>
</evidence>
<keyword evidence="8" id="KW-0808">Transferase</keyword>
<dbReference type="GO" id="GO:0103068">
    <property type="term" value="F:leukotriene C4 gamma-glutamyl transferase activity"/>
    <property type="evidence" value="ECO:0007669"/>
    <property type="project" value="UniProtKB-EC"/>
</dbReference>
<dbReference type="PRINTS" id="PR01210">
    <property type="entry name" value="GGTRANSPTASE"/>
</dbReference>
<accession>A0A8H3XC49</accession>
<sequence>MNIELIPVEFGYEYRKQPKDPENTYLIIAKHGAVASELVNCSRIGVDVLKEGGSAVDAVIATELCIGTINAFSAGIGGGGLMLIRLPNGTTEIIDFRETAPLNATKKMFVENPNSAFIGGLSVGVPGEINGMKIAQERYGKLPWKRLFEPSIKLSRDGFPVGKELDIRLKMFRNELEQDPALSAIYAPSGKLLEKGEIVYRRNFSRTLELISENYTEFYEGSIARSLIKEINGRGGIMSFDDFKNYKSIIREPVIGYYHGKKIITTSEPTSGPSLIFMLNLLEKYEMSDNGLDITNLHRIVETIKFGFARRTELGDPEYFRDQFAHETRIQEILSKEYAALVRANVSDNQTFRPDYYNPIYDHKDDHGTTHISVIDENDMAVSLSSTVNLIWGSRVLDPVTGILLNDEMCDFSIPGAPNSFGLWPSPYNFVSPGKRPLSSTIPTIVENENGNVELVTGGSGGTKILSAVLQVLLNLYDFDMSLLDAVNSPRIHHQLFPNSLGVEQGLDYELVDKLLTIGHVVQLHNMENRIHSCQVNAVRKFKDGTIHAVSDFRKNGIAAGY</sequence>
<keyword evidence="8" id="KW-0378">Hydrolase</keyword>
<dbReference type="EC" id="3.4.19.13" evidence="8"/>
<keyword evidence="8" id="KW-0012">Acyltransferase</keyword>
<dbReference type="AlphaFoldDB" id="A0A8H3XC49"/>
<dbReference type="InterPro" id="IPR043137">
    <property type="entry name" value="GGT_ssub_C"/>
</dbReference>
<feature type="binding site" evidence="7">
    <location>
        <position position="97"/>
    </location>
    <ligand>
        <name>L-glutamate</name>
        <dbReference type="ChEBI" id="CHEBI:29985"/>
    </ligand>
</feature>
<organism evidence="9 10">
    <name type="scientific">Gigaspora margarita</name>
    <dbReference type="NCBI Taxonomy" id="4874"/>
    <lineage>
        <taxon>Eukaryota</taxon>
        <taxon>Fungi</taxon>
        <taxon>Fungi incertae sedis</taxon>
        <taxon>Mucoromycota</taxon>
        <taxon>Glomeromycotina</taxon>
        <taxon>Glomeromycetes</taxon>
        <taxon>Diversisporales</taxon>
        <taxon>Gigasporaceae</taxon>
        <taxon>Gigaspora</taxon>
    </lineage>
</organism>
<reference evidence="9 10" key="1">
    <citation type="journal article" date="2019" name="Environ. Microbiol.">
        <title>At the nexus of three kingdoms: the genome of the mycorrhizal fungus Gigaspora margarita provides insights into plant, endobacterial and fungal interactions.</title>
        <authorList>
            <person name="Venice F."/>
            <person name="Ghignone S."/>
            <person name="Salvioli di Fossalunga A."/>
            <person name="Amselem J."/>
            <person name="Novero M."/>
            <person name="Xianan X."/>
            <person name="Sedzielewska Toro K."/>
            <person name="Morin E."/>
            <person name="Lipzen A."/>
            <person name="Grigoriev I.V."/>
            <person name="Henrissat B."/>
            <person name="Martin F.M."/>
            <person name="Bonfante P."/>
        </authorList>
    </citation>
    <scope>NUCLEOTIDE SEQUENCE [LARGE SCALE GENOMIC DNA]</scope>
    <source>
        <strain evidence="9 10">BEG34</strain>
    </source>
</reference>
<dbReference type="Gene3D" id="1.10.246.130">
    <property type="match status" value="1"/>
</dbReference>
<protein>
    <recommendedName>
        <fullName evidence="8">Glutathione hydrolase</fullName>
        <ecNumber evidence="8">2.3.2.2</ecNumber>
        <ecNumber evidence="8">3.4.19.13</ecNumber>
    </recommendedName>
    <alternativeName>
        <fullName evidence="8">Gamma-glutamyltransferase</fullName>
    </alternativeName>
    <alternativeName>
        <fullName evidence="8">Gamma-glutamyltranspeptidase</fullName>
    </alternativeName>
</protein>
<feature type="binding site" evidence="7">
    <location>
        <begin position="439"/>
        <end position="440"/>
    </location>
    <ligand>
        <name>L-glutamate</name>
        <dbReference type="ChEBI" id="CHEBI:29985"/>
    </ligand>
</feature>
<feature type="binding site" evidence="7">
    <location>
        <position position="462"/>
    </location>
    <ligand>
        <name>L-glutamate</name>
        <dbReference type="ChEBI" id="CHEBI:29985"/>
    </ligand>
</feature>
<dbReference type="EC" id="2.3.2.2" evidence="8"/>
<feature type="active site" description="Nucleophile" evidence="6">
    <location>
        <position position="369"/>
    </location>
</feature>
<dbReference type="Proteomes" id="UP000439903">
    <property type="component" value="Unassembled WGS sequence"/>
</dbReference>
<dbReference type="GO" id="GO:0006751">
    <property type="term" value="P:glutathione catabolic process"/>
    <property type="evidence" value="ECO:0007669"/>
    <property type="project" value="UniProtKB-UniRule"/>
</dbReference>
<keyword evidence="10" id="KW-1185">Reference proteome</keyword>
<feature type="binding site" evidence="7">
    <location>
        <position position="411"/>
    </location>
    <ligand>
        <name>L-glutamate</name>
        <dbReference type="ChEBI" id="CHEBI:29985"/>
    </ligand>
</feature>
<evidence type="ECO:0000256" key="8">
    <source>
        <dbReference type="RuleBase" id="RU368068"/>
    </source>
</evidence>
<evidence type="ECO:0000256" key="3">
    <source>
        <dbReference type="ARBA" id="ARBA00005115"/>
    </source>
</evidence>
<dbReference type="FunFam" id="1.10.246.130:FF:000001">
    <property type="entry name" value="Gamma-glutamyltransferase 5 isoform 1"/>
    <property type="match status" value="1"/>
</dbReference>
<dbReference type="Pfam" id="PF01019">
    <property type="entry name" value="G_glu_transpept"/>
    <property type="match status" value="1"/>
</dbReference>
<dbReference type="InterPro" id="IPR029055">
    <property type="entry name" value="Ntn_hydrolases_N"/>
</dbReference>
<evidence type="ECO:0000256" key="7">
    <source>
        <dbReference type="PIRSR" id="PIRSR600101-2"/>
    </source>
</evidence>
<comment type="catalytic activity">
    <reaction evidence="5 8">
        <text>an N-terminal (5-L-glutamyl)-[peptide] + an alpha-amino acid = 5-L-glutamyl amino acid + an N-terminal L-alpha-aminoacyl-[peptide]</text>
        <dbReference type="Rhea" id="RHEA:23904"/>
        <dbReference type="Rhea" id="RHEA-COMP:9780"/>
        <dbReference type="Rhea" id="RHEA-COMP:9795"/>
        <dbReference type="ChEBI" id="CHEBI:77644"/>
        <dbReference type="ChEBI" id="CHEBI:78597"/>
        <dbReference type="ChEBI" id="CHEBI:78599"/>
        <dbReference type="ChEBI" id="CHEBI:78608"/>
        <dbReference type="EC" id="2.3.2.2"/>
    </reaction>
</comment>
<evidence type="ECO:0000256" key="4">
    <source>
        <dbReference type="ARBA" id="ARBA00009381"/>
    </source>
</evidence>
<evidence type="ECO:0000256" key="6">
    <source>
        <dbReference type="PIRSR" id="PIRSR600101-1"/>
    </source>
</evidence>
<dbReference type="UniPathway" id="UPA00204"/>
<gene>
    <name evidence="9" type="ORF">F8M41_004150</name>
</gene>
<name>A0A8H3XC49_GIGMA</name>
<dbReference type="PANTHER" id="PTHR11686">
    <property type="entry name" value="GAMMA GLUTAMYL TRANSPEPTIDASE"/>
    <property type="match status" value="1"/>
</dbReference>
<dbReference type="GO" id="GO:0036374">
    <property type="term" value="F:glutathione hydrolase activity"/>
    <property type="evidence" value="ECO:0007669"/>
    <property type="project" value="UniProtKB-UniRule"/>
</dbReference>
<comment type="similarity">
    <text evidence="4">Belongs to the gamma-glutamyltransferase family.</text>
</comment>